<evidence type="ECO:0000313" key="2">
    <source>
        <dbReference type="EMBL" id="SMD44587.1"/>
    </source>
</evidence>
<protein>
    <recommendedName>
        <fullName evidence="4">Por secretion system C-terminal sorting domain-containing protein</fullName>
    </recommendedName>
</protein>
<dbReference type="OrthoDB" id="1492409at2"/>
<dbReference type="Proteomes" id="UP000192333">
    <property type="component" value="Chromosome I"/>
</dbReference>
<dbReference type="AlphaFoldDB" id="A0A1W2H6L3"/>
<dbReference type="EMBL" id="LT838813">
    <property type="protein sequence ID" value="SMD44587.1"/>
    <property type="molecule type" value="Genomic_DNA"/>
</dbReference>
<keyword evidence="3" id="KW-1185">Reference proteome</keyword>
<feature type="signal peptide" evidence="1">
    <location>
        <begin position="1"/>
        <end position="21"/>
    </location>
</feature>
<gene>
    <name evidence="2" type="ORF">SAMN00777080_3211</name>
</gene>
<feature type="chain" id="PRO_5013207207" description="Por secretion system C-terminal sorting domain-containing protein" evidence="1">
    <location>
        <begin position="22"/>
        <end position="195"/>
    </location>
</feature>
<dbReference type="RefSeq" id="WP_084121385.1">
    <property type="nucleotide sequence ID" value="NZ_LT838813.1"/>
</dbReference>
<evidence type="ECO:0000256" key="1">
    <source>
        <dbReference type="SAM" id="SignalP"/>
    </source>
</evidence>
<keyword evidence="1" id="KW-0732">Signal</keyword>
<proteinExistence type="predicted"/>
<organism evidence="2 3">
    <name type="scientific">Aquiflexum balticum DSM 16537</name>
    <dbReference type="NCBI Taxonomy" id="758820"/>
    <lineage>
        <taxon>Bacteria</taxon>
        <taxon>Pseudomonadati</taxon>
        <taxon>Bacteroidota</taxon>
        <taxon>Cytophagia</taxon>
        <taxon>Cytophagales</taxon>
        <taxon>Cyclobacteriaceae</taxon>
        <taxon>Aquiflexum</taxon>
    </lineage>
</organism>
<evidence type="ECO:0000313" key="3">
    <source>
        <dbReference type="Proteomes" id="UP000192333"/>
    </source>
</evidence>
<sequence length="195" mass="21801">MKKLLTLALAATLGMASFANASNEGIEEMSSVKANEKKVSIILREGLGKVRLAIFDSEGKKLHQQFLKVNNDLKVPYDFSYLPAGEYQVMIESNINKANSEILFYTVETKEAPAPLPLKAFGRSIDDNSFKLTVVGLEEPGVNVEIFNRNGNPIFSEEIEEYGSFSKIYRLRNLNVKDISLKVTDRKGSETNLKF</sequence>
<name>A0A1W2H6L3_9BACT</name>
<evidence type="ECO:0008006" key="4">
    <source>
        <dbReference type="Google" id="ProtNLM"/>
    </source>
</evidence>
<reference evidence="3" key="1">
    <citation type="submission" date="2017-04" db="EMBL/GenBank/DDBJ databases">
        <authorList>
            <person name="Varghese N."/>
            <person name="Submissions S."/>
        </authorList>
    </citation>
    <scope>NUCLEOTIDE SEQUENCE [LARGE SCALE GENOMIC DNA]</scope>
    <source>
        <strain evidence="3">DSM 16537</strain>
    </source>
</reference>
<accession>A0A1W2H6L3</accession>